<dbReference type="GO" id="GO:0004493">
    <property type="term" value="F:methylmalonyl-CoA epimerase activity"/>
    <property type="evidence" value="ECO:0007669"/>
    <property type="project" value="TreeGrafter"/>
</dbReference>
<dbReference type="InterPro" id="IPR004360">
    <property type="entry name" value="Glyas_Fos-R_dOase_dom"/>
</dbReference>
<dbReference type="PROSITE" id="PS51819">
    <property type="entry name" value="VOC"/>
    <property type="match status" value="1"/>
</dbReference>
<dbReference type="Pfam" id="PF00903">
    <property type="entry name" value="Glyoxalase"/>
    <property type="match status" value="1"/>
</dbReference>
<evidence type="ECO:0000259" key="3">
    <source>
        <dbReference type="PROSITE" id="PS51819"/>
    </source>
</evidence>
<organism evidence="4 5">
    <name type="scientific">Reticulibacter mediterranei</name>
    <dbReference type="NCBI Taxonomy" id="2778369"/>
    <lineage>
        <taxon>Bacteria</taxon>
        <taxon>Bacillati</taxon>
        <taxon>Chloroflexota</taxon>
        <taxon>Ktedonobacteria</taxon>
        <taxon>Ktedonobacterales</taxon>
        <taxon>Reticulibacteraceae</taxon>
        <taxon>Reticulibacter</taxon>
    </lineage>
</organism>
<protein>
    <submittedName>
        <fullName evidence="4">Glyoxalase</fullName>
    </submittedName>
</protein>
<dbReference type="InterPro" id="IPR029068">
    <property type="entry name" value="Glyas_Bleomycin-R_OHBP_Dase"/>
</dbReference>
<comment type="caution">
    <text evidence="4">The sequence shown here is derived from an EMBL/GenBank/DDBJ whole genome shotgun (WGS) entry which is preliminary data.</text>
</comment>
<keyword evidence="1" id="KW-0479">Metal-binding</keyword>
<dbReference type="InterPro" id="IPR037523">
    <property type="entry name" value="VOC_core"/>
</dbReference>
<keyword evidence="5" id="KW-1185">Reference proteome</keyword>
<evidence type="ECO:0000256" key="1">
    <source>
        <dbReference type="ARBA" id="ARBA00022723"/>
    </source>
</evidence>
<proteinExistence type="predicted"/>
<dbReference type="PANTHER" id="PTHR43048:SF5">
    <property type="entry name" value="BLR5325 PROTEIN"/>
    <property type="match status" value="1"/>
</dbReference>
<dbReference type="CDD" id="cd06587">
    <property type="entry name" value="VOC"/>
    <property type="match status" value="1"/>
</dbReference>
<name>A0A8J3IUR5_9CHLR</name>
<dbReference type="SUPFAM" id="SSF54593">
    <property type="entry name" value="Glyoxalase/Bleomycin resistance protein/Dihydroxybiphenyl dioxygenase"/>
    <property type="match status" value="1"/>
</dbReference>
<evidence type="ECO:0000256" key="2">
    <source>
        <dbReference type="SAM" id="MobiDB-lite"/>
    </source>
</evidence>
<evidence type="ECO:0000313" key="4">
    <source>
        <dbReference type="EMBL" id="GHO95631.1"/>
    </source>
</evidence>
<dbReference type="GO" id="GO:0046491">
    <property type="term" value="P:L-methylmalonyl-CoA metabolic process"/>
    <property type="evidence" value="ECO:0007669"/>
    <property type="project" value="TreeGrafter"/>
</dbReference>
<dbReference type="GO" id="GO:0046872">
    <property type="term" value="F:metal ion binding"/>
    <property type="evidence" value="ECO:0007669"/>
    <property type="project" value="UniProtKB-KW"/>
</dbReference>
<dbReference type="PANTHER" id="PTHR43048">
    <property type="entry name" value="METHYLMALONYL-COA EPIMERASE"/>
    <property type="match status" value="1"/>
</dbReference>
<dbReference type="Proteomes" id="UP000597444">
    <property type="component" value="Unassembled WGS sequence"/>
</dbReference>
<reference evidence="4" key="1">
    <citation type="submission" date="2020-10" db="EMBL/GenBank/DDBJ databases">
        <title>Taxonomic study of unclassified bacteria belonging to the class Ktedonobacteria.</title>
        <authorList>
            <person name="Yabe S."/>
            <person name="Wang C.M."/>
            <person name="Zheng Y."/>
            <person name="Sakai Y."/>
            <person name="Cavaletti L."/>
            <person name="Monciardini P."/>
            <person name="Donadio S."/>
        </authorList>
    </citation>
    <scope>NUCLEOTIDE SEQUENCE</scope>
    <source>
        <strain evidence="4">ID150040</strain>
    </source>
</reference>
<feature type="domain" description="VOC" evidence="3">
    <location>
        <begin position="1"/>
        <end position="121"/>
    </location>
</feature>
<gene>
    <name evidence="4" type="ORF">KSF_056790</name>
</gene>
<dbReference type="InterPro" id="IPR051785">
    <property type="entry name" value="MMCE/EMCE_epimerase"/>
</dbReference>
<feature type="region of interest" description="Disordered" evidence="2">
    <location>
        <begin position="49"/>
        <end position="68"/>
    </location>
</feature>
<dbReference type="RefSeq" id="WP_220206300.1">
    <property type="nucleotide sequence ID" value="NZ_BNJK01000001.1"/>
</dbReference>
<dbReference type="Gene3D" id="3.10.180.10">
    <property type="entry name" value="2,3-Dihydroxybiphenyl 1,2-Dioxygenase, domain 1"/>
    <property type="match status" value="1"/>
</dbReference>
<evidence type="ECO:0000313" key="5">
    <source>
        <dbReference type="Proteomes" id="UP000597444"/>
    </source>
</evidence>
<sequence length="128" mass="14065">MARIRYMIKDVDQAIDFYTRHLGFTLEHNASPAMALVARGDLHLLLSGPQSSGARPLPDGQHPSPGGWNRVVIDVEDLPAMMETLKQAGVPFRRDGIVRGPGGQQIWIEDPSGNLIELFEPAGFLPRP</sequence>
<dbReference type="EMBL" id="BNJK01000001">
    <property type="protein sequence ID" value="GHO95631.1"/>
    <property type="molecule type" value="Genomic_DNA"/>
</dbReference>
<accession>A0A8J3IUR5</accession>
<dbReference type="AlphaFoldDB" id="A0A8J3IUR5"/>